<dbReference type="InterPro" id="IPR047177">
    <property type="entry name" value="Pept_M20A"/>
</dbReference>
<dbReference type="PIRSF" id="PIRSF037217">
    <property type="entry name" value="Carboxypeptidase_S"/>
    <property type="match status" value="1"/>
</dbReference>
<dbReference type="CDD" id="cd05674">
    <property type="entry name" value="M20_yscS"/>
    <property type="match status" value="1"/>
</dbReference>
<dbReference type="InterPro" id="IPR036264">
    <property type="entry name" value="Bact_exopeptidase_dim_dom"/>
</dbReference>
<evidence type="ECO:0000256" key="1">
    <source>
        <dbReference type="ARBA" id="ARBA00006247"/>
    </source>
</evidence>
<dbReference type="SUPFAM" id="SSF55031">
    <property type="entry name" value="Bacterial exopeptidase dimerisation domain"/>
    <property type="match status" value="1"/>
</dbReference>
<dbReference type="InterPro" id="IPR002933">
    <property type="entry name" value="Peptidase_M20"/>
</dbReference>
<keyword evidence="7" id="KW-1185">Reference proteome</keyword>
<dbReference type="GeneID" id="26303261"/>
<comment type="similarity">
    <text evidence="1">Belongs to the peptidase M20A family.</text>
</comment>
<dbReference type="Gene3D" id="3.40.630.10">
    <property type="entry name" value="Zn peptidases"/>
    <property type="match status" value="1"/>
</dbReference>
<dbReference type="AlphaFoldDB" id="A0A081CBX4"/>
<dbReference type="InterPro" id="IPR017141">
    <property type="entry name" value="Pept_M20_carboxypep"/>
</dbReference>
<dbReference type="Gene3D" id="3.30.70.360">
    <property type="match status" value="1"/>
</dbReference>
<dbReference type="HOGENOM" id="CLU_021802_11_0_1"/>
<dbReference type="GO" id="GO:0051603">
    <property type="term" value="P:proteolysis involved in protein catabolic process"/>
    <property type="evidence" value="ECO:0007669"/>
    <property type="project" value="TreeGrafter"/>
</dbReference>
<dbReference type="EMBL" id="DF830071">
    <property type="protein sequence ID" value="GAK64170.1"/>
    <property type="molecule type" value="Genomic_DNA"/>
</dbReference>
<dbReference type="Pfam" id="PF01546">
    <property type="entry name" value="Peptidase_M20"/>
    <property type="match status" value="1"/>
</dbReference>
<dbReference type="GO" id="GO:0000328">
    <property type="term" value="C:fungal-type vacuole lumen"/>
    <property type="evidence" value="ECO:0007669"/>
    <property type="project" value="TreeGrafter"/>
</dbReference>
<dbReference type="Gene3D" id="1.10.150.900">
    <property type="match status" value="1"/>
</dbReference>
<evidence type="ECO:0000256" key="5">
    <source>
        <dbReference type="ARBA" id="ARBA00022833"/>
    </source>
</evidence>
<keyword evidence="4" id="KW-0378">Hydrolase</keyword>
<gene>
    <name evidence="6" type="ORF">PAN0_004d2380</name>
</gene>
<dbReference type="PANTHER" id="PTHR45962:SF1">
    <property type="entry name" value="N-FATTY-ACYL-AMINO ACID SYNTHASE_HYDROLASE PM20D1"/>
    <property type="match status" value="1"/>
</dbReference>
<keyword evidence="2" id="KW-0645">Protease</keyword>
<evidence type="ECO:0000256" key="2">
    <source>
        <dbReference type="ARBA" id="ARBA00022670"/>
    </source>
</evidence>
<dbReference type="Pfam" id="PF07687">
    <property type="entry name" value="M20_dimer"/>
    <property type="match status" value="1"/>
</dbReference>
<dbReference type="SUPFAM" id="SSF53187">
    <property type="entry name" value="Zn-dependent exopeptidases"/>
    <property type="match status" value="1"/>
</dbReference>
<evidence type="ECO:0000313" key="7">
    <source>
        <dbReference type="Proteomes" id="UP000053758"/>
    </source>
</evidence>
<keyword evidence="6" id="KW-0121">Carboxypeptidase</keyword>
<accession>A0A081CBX4</accession>
<organism evidence="6 7">
    <name type="scientific">Pseudozyma antarctica</name>
    <name type="common">Yeast</name>
    <name type="synonym">Candida antarctica</name>
    <dbReference type="NCBI Taxonomy" id="84753"/>
    <lineage>
        <taxon>Eukaryota</taxon>
        <taxon>Fungi</taxon>
        <taxon>Dikarya</taxon>
        <taxon>Basidiomycota</taxon>
        <taxon>Ustilaginomycotina</taxon>
        <taxon>Ustilaginomycetes</taxon>
        <taxon>Ustilaginales</taxon>
        <taxon>Ustilaginaceae</taxon>
        <taxon>Moesziomyces</taxon>
    </lineage>
</organism>
<proteinExistence type="inferred from homology"/>
<name>A0A081CBX4_PSEA2</name>
<reference evidence="7" key="1">
    <citation type="journal article" date="2014" name="Genome Announc.">
        <title>Draft Genome Sequence of the Yeast Pseudozyma antarctica Type Strain JCM10317, a Producer of the Glycolipid Biosurfactants, Mannosylerythritol Lipids.</title>
        <authorList>
            <person name="Saika A."/>
            <person name="Koike H."/>
            <person name="Hori T."/>
            <person name="Fukuoka T."/>
            <person name="Sato S."/>
            <person name="Habe H."/>
            <person name="Kitamoto D."/>
            <person name="Morita T."/>
        </authorList>
    </citation>
    <scope>NUCLEOTIDE SEQUENCE [LARGE SCALE GENOMIC DNA]</scope>
    <source>
        <strain evidence="7">JCM 10317</strain>
    </source>
</reference>
<sequence length="613" mass="65641">MGAASEAQLGLPPLRRPSFLQRHARLLKCILAFQCALTFVLLHMTGYPLISNLSLDHSSTKAAPSLSHTVGASGDNDACPQVPPFELPSTNGSSNGDIDLPSDMVLARLLSGAVQVDTSVGDDWPTVQQDPARWEAVFAPLHAYLRTAFPLVHAPDSRVRLEKVNEWGLVYTLPGADESLPPLVLMAHQDVVPVEPETVGAWTHAPFSGFIDHDHGLVWGRGASDCKASLVSILATLESVLRSGYQAQRTVVASFGFDEESSGTQGGEKLAAFLETRYGKDGVALIVDEGGSIELGLGMAVAAPTVAEKGYLDVRVTVHTPGGHSSAPRKHTSIGLLAQLITAIESDPYEPVLDVTHTDKVHPGLQYLQCTRDAPKADAKLSAALKKLAGLQRKHTKRAKRKVQKQADKVLGLMSRYQRFGFQTTQAVDLIAGGVKINALPEQASAVINHRIDITSSTAAVREHVHAVLRPVADRLGLSVEGNGSAWSTVVAASKGHAEGRVVLSDAFESALEPAPYTPLDGAPWKLLQGTIRAVWPGILVAPDVMGGNTDTKSYWNLTRHIFRFSPGSDRPFPIKGGDENIHTVDEATPIHALVKATQFYTLLIQAVGTTDL</sequence>
<dbReference type="RefSeq" id="XP_014657810.1">
    <property type="nucleotide sequence ID" value="XM_014802324.1"/>
</dbReference>
<protein>
    <submittedName>
        <fullName evidence="6">Carboxypeptidase S</fullName>
    </submittedName>
</protein>
<dbReference type="OrthoDB" id="3064516at2759"/>
<evidence type="ECO:0000256" key="3">
    <source>
        <dbReference type="ARBA" id="ARBA00022723"/>
    </source>
</evidence>
<dbReference type="GO" id="GO:0046872">
    <property type="term" value="F:metal ion binding"/>
    <property type="evidence" value="ECO:0007669"/>
    <property type="project" value="UniProtKB-KW"/>
</dbReference>
<dbReference type="GO" id="GO:0004181">
    <property type="term" value="F:metallocarboxypeptidase activity"/>
    <property type="evidence" value="ECO:0007669"/>
    <property type="project" value="InterPro"/>
</dbReference>
<evidence type="ECO:0000256" key="4">
    <source>
        <dbReference type="ARBA" id="ARBA00022801"/>
    </source>
</evidence>
<keyword evidence="3" id="KW-0479">Metal-binding</keyword>
<dbReference type="Proteomes" id="UP000053758">
    <property type="component" value="Unassembled WGS sequence"/>
</dbReference>
<keyword evidence="5" id="KW-0862">Zinc</keyword>
<dbReference type="PANTHER" id="PTHR45962">
    <property type="entry name" value="N-FATTY-ACYL-AMINO ACID SYNTHASE/HYDROLASE PM20D1"/>
    <property type="match status" value="1"/>
</dbReference>
<dbReference type="InterPro" id="IPR011650">
    <property type="entry name" value="Peptidase_M20_dimer"/>
</dbReference>
<evidence type="ECO:0000313" key="6">
    <source>
        <dbReference type="EMBL" id="GAK64170.1"/>
    </source>
</evidence>